<evidence type="ECO:0000256" key="4">
    <source>
        <dbReference type="ARBA" id="ARBA00023172"/>
    </source>
</evidence>
<name>A0A0M0I5W0_9VIBR</name>
<dbReference type="GO" id="GO:0003677">
    <property type="term" value="F:DNA binding"/>
    <property type="evidence" value="ECO:0007669"/>
    <property type="project" value="UniProtKB-KW"/>
</dbReference>
<evidence type="ECO:0000313" key="8">
    <source>
        <dbReference type="EMBL" id="KOO09716.1"/>
    </source>
</evidence>
<dbReference type="PROSITE" id="PS00397">
    <property type="entry name" value="RECOMBINASES_1"/>
    <property type="match status" value="1"/>
</dbReference>
<sequence>MVHSSKSTHKGQHVGYIRVSTLEQSTSRQLVDVELDRVFTEKTSAKTVERPELQACIQYLREGDTLHVHSLDRVCRSGAGDAVMLVETLNAKGVSVVFHKEGMSFNGSMTAAQKGVLGILASVAQMERELILERQREGIAAAKALGKHMGRPKTSLNEDELKRLVAEGLSVSAIAKQLGSTRQSVYRRMEALGLR</sequence>
<keyword evidence="3" id="KW-0238">DNA-binding</keyword>
<comment type="similarity">
    <text evidence="1">Belongs to the site-specific recombinase resolvase family.</text>
</comment>
<keyword evidence="4" id="KW-0233">DNA recombination</keyword>
<reference evidence="9" key="1">
    <citation type="submission" date="2015-08" db="EMBL/GenBank/DDBJ databases">
        <title>Vibrio galatheae sp. nov., a novel member of the Vibrionaceae family isolated from the Solomon Islands.</title>
        <authorList>
            <person name="Giubergia S."/>
            <person name="Machado H."/>
            <person name="Mateiu R.V."/>
            <person name="Gram L."/>
        </authorList>
    </citation>
    <scope>NUCLEOTIDE SEQUENCE [LARGE SCALE GENOMIC DNA]</scope>
    <source>
        <strain evidence="9">DSM 19134</strain>
    </source>
</reference>
<evidence type="ECO:0000256" key="3">
    <source>
        <dbReference type="ARBA" id="ARBA00023125"/>
    </source>
</evidence>
<dbReference type="Proteomes" id="UP000037530">
    <property type="component" value="Unassembled WGS sequence"/>
</dbReference>
<dbReference type="PROSITE" id="PS51736">
    <property type="entry name" value="RECOMBINASES_3"/>
    <property type="match status" value="1"/>
</dbReference>
<organism evidence="8 9">
    <name type="scientific">Vibrio hepatarius</name>
    <dbReference type="NCBI Taxonomy" id="171383"/>
    <lineage>
        <taxon>Bacteria</taxon>
        <taxon>Pseudomonadati</taxon>
        <taxon>Pseudomonadota</taxon>
        <taxon>Gammaproteobacteria</taxon>
        <taxon>Vibrionales</taxon>
        <taxon>Vibrionaceae</taxon>
        <taxon>Vibrio</taxon>
        <taxon>Vibrio oreintalis group</taxon>
    </lineage>
</organism>
<comment type="caution">
    <text evidence="8">The sequence shown here is derived from an EMBL/GenBank/DDBJ whole genome shotgun (WGS) entry which is preliminary data.</text>
</comment>
<evidence type="ECO:0000256" key="6">
    <source>
        <dbReference type="PROSITE-ProRule" id="PRU10137"/>
    </source>
</evidence>
<keyword evidence="2" id="KW-0229">DNA integration</keyword>
<dbReference type="InterPro" id="IPR006119">
    <property type="entry name" value="Resolv_N"/>
</dbReference>
<protein>
    <recommendedName>
        <fullName evidence="7">Resolvase/invertase-type recombinase catalytic domain-containing protein</fullName>
    </recommendedName>
</protein>
<evidence type="ECO:0000256" key="2">
    <source>
        <dbReference type="ARBA" id="ARBA00022908"/>
    </source>
</evidence>
<dbReference type="InterPro" id="IPR006118">
    <property type="entry name" value="Recombinase_CS"/>
</dbReference>
<dbReference type="AlphaFoldDB" id="A0A0M0I5W0"/>
<dbReference type="STRING" id="171383.AKJ31_02015"/>
<dbReference type="InterPro" id="IPR036162">
    <property type="entry name" value="Resolvase-like_N_sf"/>
</dbReference>
<dbReference type="Gene3D" id="3.40.50.1390">
    <property type="entry name" value="Resolvase, N-terminal catalytic domain"/>
    <property type="match status" value="1"/>
</dbReference>
<dbReference type="PANTHER" id="PTHR30461">
    <property type="entry name" value="DNA-INVERTASE FROM LAMBDOID PROPHAGE"/>
    <property type="match status" value="1"/>
</dbReference>
<evidence type="ECO:0000256" key="1">
    <source>
        <dbReference type="ARBA" id="ARBA00009913"/>
    </source>
</evidence>
<evidence type="ECO:0000259" key="7">
    <source>
        <dbReference type="PROSITE" id="PS51736"/>
    </source>
</evidence>
<dbReference type="InterPro" id="IPR006120">
    <property type="entry name" value="Resolvase_HTH_dom"/>
</dbReference>
<dbReference type="SMART" id="SM00857">
    <property type="entry name" value="Resolvase"/>
    <property type="match status" value="1"/>
</dbReference>
<feature type="active site" description="O-(5'-phospho-DNA)-serine intermediate" evidence="5 6">
    <location>
        <position position="20"/>
    </location>
</feature>
<dbReference type="Pfam" id="PF02796">
    <property type="entry name" value="HTH_7"/>
    <property type="match status" value="1"/>
</dbReference>
<evidence type="ECO:0000313" key="9">
    <source>
        <dbReference type="Proteomes" id="UP000037530"/>
    </source>
</evidence>
<dbReference type="GO" id="GO:0015074">
    <property type="term" value="P:DNA integration"/>
    <property type="evidence" value="ECO:0007669"/>
    <property type="project" value="UniProtKB-KW"/>
</dbReference>
<accession>A0A0M0I5W0</accession>
<dbReference type="Pfam" id="PF00239">
    <property type="entry name" value="Resolvase"/>
    <property type="match status" value="1"/>
</dbReference>
<dbReference type="GO" id="GO:0000150">
    <property type="term" value="F:DNA strand exchange activity"/>
    <property type="evidence" value="ECO:0007669"/>
    <property type="project" value="InterPro"/>
</dbReference>
<keyword evidence="9" id="KW-1185">Reference proteome</keyword>
<proteinExistence type="inferred from homology"/>
<dbReference type="Gene3D" id="1.10.10.60">
    <property type="entry name" value="Homeodomain-like"/>
    <property type="match status" value="1"/>
</dbReference>
<dbReference type="SUPFAM" id="SSF53041">
    <property type="entry name" value="Resolvase-like"/>
    <property type="match status" value="1"/>
</dbReference>
<dbReference type="InterPro" id="IPR050639">
    <property type="entry name" value="SSR_resolvase"/>
</dbReference>
<dbReference type="PANTHER" id="PTHR30461:SF26">
    <property type="entry name" value="RESOLVASE HOMOLOG YNEB"/>
    <property type="match status" value="1"/>
</dbReference>
<evidence type="ECO:0000256" key="5">
    <source>
        <dbReference type="PIRSR" id="PIRSR606118-50"/>
    </source>
</evidence>
<dbReference type="CDD" id="cd03768">
    <property type="entry name" value="SR_ResInv"/>
    <property type="match status" value="1"/>
</dbReference>
<dbReference type="EMBL" id="LHPI01000001">
    <property type="protein sequence ID" value="KOO09716.1"/>
    <property type="molecule type" value="Genomic_DNA"/>
</dbReference>
<feature type="domain" description="Resolvase/invertase-type recombinase catalytic" evidence="7">
    <location>
        <begin position="12"/>
        <end position="146"/>
    </location>
</feature>
<gene>
    <name evidence="8" type="ORF">AKJ31_02015</name>
</gene>
<dbReference type="PATRIC" id="fig|171383.3.peg.417"/>